<accession>A0AC34FP78</accession>
<sequence>MYVNVSGIVWFGGIIPSKSKNNGNLLCIKTSFFNIYLTVAASTENPLFISKMYDRIFYHLPTPISFCEAFMENDTRLITTLLAFLQIEKTHSGLSVDYKFADLFVALLLQFHGNAGNIFVEFLATETVMIPFILRSFKYFNGKLQILKESYGKLKSANSLNLLQTERKLFKRSNESSSQMVFSINGVDGSHRITIDKRVESKDIGPDIKETDFDIVKFFHDFYQLVLDAHKKNQFPFKSDALVKCLFNFDCYVTKF</sequence>
<name>A0AC34FP78_9BILA</name>
<organism evidence="1 2">
    <name type="scientific">Panagrolaimus sp. ES5</name>
    <dbReference type="NCBI Taxonomy" id="591445"/>
    <lineage>
        <taxon>Eukaryota</taxon>
        <taxon>Metazoa</taxon>
        <taxon>Ecdysozoa</taxon>
        <taxon>Nematoda</taxon>
        <taxon>Chromadorea</taxon>
        <taxon>Rhabditida</taxon>
        <taxon>Tylenchina</taxon>
        <taxon>Panagrolaimomorpha</taxon>
        <taxon>Panagrolaimoidea</taxon>
        <taxon>Panagrolaimidae</taxon>
        <taxon>Panagrolaimus</taxon>
    </lineage>
</organism>
<dbReference type="Proteomes" id="UP000887579">
    <property type="component" value="Unplaced"/>
</dbReference>
<dbReference type="WBParaSite" id="ES5_v2.g18918.t1">
    <property type="protein sequence ID" value="ES5_v2.g18918.t1"/>
    <property type="gene ID" value="ES5_v2.g18918"/>
</dbReference>
<protein>
    <submittedName>
        <fullName evidence="2">Uncharacterized protein</fullName>
    </submittedName>
</protein>
<proteinExistence type="predicted"/>
<reference evidence="2" key="1">
    <citation type="submission" date="2022-11" db="UniProtKB">
        <authorList>
            <consortium name="WormBaseParasite"/>
        </authorList>
    </citation>
    <scope>IDENTIFICATION</scope>
</reference>
<evidence type="ECO:0000313" key="2">
    <source>
        <dbReference type="WBParaSite" id="ES5_v2.g18918.t1"/>
    </source>
</evidence>
<evidence type="ECO:0000313" key="1">
    <source>
        <dbReference type="Proteomes" id="UP000887579"/>
    </source>
</evidence>